<feature type="transmembrane region" description="Helical" evidence="1">
    <location>
        <begin position="87"/>
        <end position="111"/>
    </location>
</feature>
<accession>A0A9P7AKL2</accession>
<dbReference type="RefSeq" id="XP_041158307.1">
    <property type="nucleotide sequence ID" value="XM_041311214.1"/>
</dbReference>
<protein>
    <submittedName>
        <fullName evidence="2">Uncharacterized protein</fullName>
    </submittedName>
</protein>
<keyword evidence="1" id="KW-0472">Membrane</keyword>
<organism evidence="2 3">
    <name type="scientific">Suillus plorans</name>
    <dbReference type="NCBI Taxonomy" id="116603"/>
    <lineage>
        <taxon>Eukaryota</taxon>
        <taxon>Fungi</taxon>
        <taxon>Dikarya</taxon>
        <taxon>Basidiomycota</taxon>
        <taxon>Agaricomycotina</taxon>
        <taxon>Agaricomycetes</taxon>
        <taxon>Agaricomycetidae</taxon>
        <taxon>Boletales</taxon>
        <taxon>Suillineae</taxon>
        <taxon>Suillaceae</taxon>
        <taxon>Suillus</taxon>
    </lineage>
</organism>
<evidence type="ECO:0000313" key="3">
    <source>
        <dbReference type="Proteomes" id="UP000719766"/>
    </source>
</evidence>
<proteinExistence type="predicted"/>
<evidence type="ECO:0000256" key="1">
    <source>
        <dbReference type="SAM" id="Phobius"/>
    </source>
</evidence>
<sequence length="114" mass="12916">MLRNPGVDVERVAKFSQVPALSLGVRPTVDKGVCPFLACVVVSLFHIRCLCFFCCGLVLCDVLCFHHALLLWFCFLCSLLSSHTHALLFWFCFSNVDVHCFVYLIIPFALFKLL</sequence>
<dbReference type="Proteomes" id="UP000719766">
    <property type="component" value="Unassembled WGS sequence"/>
</dbReference>
<reference evidence="2" key="1">
    <citation type="journal article" date="2020" name="New Phytol.">
        <title>Comparative genomics reveals dynamic genome evolution in host specialist ectomycorrhizal fungi.</title>
        <authorList>
            <person name="Lofgren L.A."/>
            <person name="Nguyen N.H."/>
            <person name="Vilgalys R."/>
            <person name="Ruytinx J."/>
            <person name="Liao H.L."/>
            <person name="Branco S."/>
            <person name="Kuo A."/>
            <person name="LaButti K."/>
            <person name="Lipzen A."/>
            <person name="Andreopoulos W."/>
            <person name="Pangilinan J."/>
            <person name="Riley R."/>
            <person name="Hundley H."/>
            <person name="Na H."/>
            <person name="Barry K."/>
            <person name="Grigoriev I.V."/>
            <person name="Stajich J.E."/>
            <person name="Kennedy P.G."/>
        </authorList>
    </citation>
    <scope>NUCLEOTIDE SEQUENCE</scope>
    <source>
        <strain evidence="2">S12</strain>
    </source>
</reference>
<name>A0A9P7AKL2_9AGAM</name>
<keyword evidence="1" id="KW-0812">Transmembrane</keyword>
<keyword evidence="3" id="KW-1185">Reference proteome</keyword>
<dbReference type="GeneID" id="64604978"/>
<comment type="caution">
    <text evidence="2">The sequence shown here is derived from an EMBL/GenBank/DDBJ whole genome shotgun (WGS) entry which is preliminary data.</text>
</comment>
<gene>
    <name evidence="2" type="ORF">HD556DRAFT_657560</name>
</gene>
<dbReference type="AlphaFoldDB" id="A0A9P7AKL2"/>
<dbReference type="EMBL" id="JABBWE010000043">
    <property type="protein sequence ID" value="KAG1791462.1"/>
    <property type="molecule type" value="Genomic_DNA"/>
</dbReference>
<keyword evidence="1" id="KW-1133">Transmembrane helix</keyword>
<evidence type="ECO:0000313" key="2">
    <source>
        <dbReference type="EMBL" id="KAG1791462.1"/>
    </source>
</evidence>